<keyword evidence="2" id="KW-1133">Transmembrane helix</keyword>
<comment type="caution">
    <text evidence="3">The sequence shown here is derived from an EMBL/GenBank/DDBJ whole genome shotgun (WGS) entry which is preliminary data.</text>
</comment>
<dbReference type="InterPro" id="IPR011701">
    <property type="entry name" value="MFS"/>
</dbReference>
<dbReference type="GO" id="GO:0005886">
    <property type="term" value="C:plasma membrane"/>
    <property type="evidence" value="ECO:0007669"/>
    <property type="project" value="UniProtKB-SubCell"/>
</dbReference>
<dbReference type="Proteomes" id="UP000075418">
    <property type="component" value="Unassembled WGS sequence"/>
</dbReference>
<dbReference type="Gene3D" id="1.20.1250.20">
    <property type="entry name" value="MFS general substrate transporter like domains"/>
    <property type="match status" value="1"/>
</dbReference>
<evidence type="ECO:0000256" key="1">
    <source>
        <dbReference type="ARBA" id="ARBA00004651"/>
    </source>
</evidence>
<protein>
    <recommendedName>
        <fullName evidence="5">MFS transporter</fullName>
    </recommendedName>
</protein>
<name>A0A151A3N9_9STAP</name>
<feature type="transmembrane region" description="Helical" evidence="2">
    <location>
        <begin position="197"/>
        <end position="221"/>
    </location>
</feature>
<evidence type="ECO:0008006" key="5">
    <source>
        <dbReference type="Google" id="ProtNLM"/>
    </source>
</evidence>
<dbReference type="GO" id="GO:0022857">
    <property type="term" value="F:transmembrane transporter activity"/>
    <property type="evidence" value="ECO:0007669"/>
    <property type="project" value="InterPro"/>
</dbReference>
<gene>
    <name evidence="3" type="ORF">A0131_03085</name>
</gene>
<comment type="subcellular location">
    <subcellularLocation>
        <location evidence="1">Cell membrane</location>
        <topology evidence="1">Multi-pass membrane protein</topology>
    </subcellularLocation>
</comment>
<evidence type="ECO:0000313" key="3">
    <source>
        <dbReference type="EMBL" id="KYH13790.1"/>
    </source>
</evidence>
<feature type="transmembrane region" description="Helical" evidence="2">
    <location>
        <begin position="5"/>
        <end position="24"/>
    </location>
</feature>
<keyword evidence="2" id="KW-0812">Transmembrane</keyword>
<dbReference type="EMBL" id="LUGM01000002">
    <property type="protein sequence ID" value="KYH13790.1"/>
    <property type="molecule type" value="Genomic_DNA"/>
</dbReference>
<feature type="transmembrane region" description="Helical" evidence="2">
    <location>
        <begin position="227"/>
        <end position="250"/>
    </location>
</feature>
<feature type="transmembrane region" description="Helical" evidence="2">
    <location>
        <begin position="257"/>
        <end position="274"/>
    </location>
</feature>
<feature type="transmembrane region" description="Helical" evidence="2">
    <location>
        <begin position="341"/>
        <end position="359"/>
    </location>
</feature>
<organism evidence="3 4">
    <name type="scientific">Staphylococcus kloosii</name>
    <dbReference type="NCBI Taxonomy" id="29384"/>
    <lineage>
        <taxon>Bacteria</taxon>
        <taxon>Bacillati</taxon>
        <taxon>Bacillota</taxon>
        <taxon>Bacilli</taxon>
        <taxon>Bacillales</taxon>
        <taxon>Staphylococcaceae</taxon>
        <taxon>Staphylococcus</taxon>
    </lineage>
</organism>
<keyword evidence="2" id="KW-0472">Membrane</keyword>
<evidence type="ECO:0000256" key="2">
    <source>
        <dbReference type="SAM" id="Phobius"/>
    </source>
</evidence>
<feature type="transmembrane region" description="Helical" evidence="2">
    <location>
        <begin position="159"/>
        <end position="176"/>
    </location>
</feature>
<dbReference type="SUPFAM" id="SSF103473">
    <property type="entry name" value="MFS general substrate transporter"/>
    <property type="match status" value="1"/>
</dbReference>
<accession>A0A151A3N9</accession>
<feature type="transmembrane region" description="Helical" evidence="2">
    <location>
        <begin position="88"/>
        <end position="112"/>
    </location>
</feature>
<evidence type="ECO:0000313" key="4">
    <source>
        <dbReference type="Proteomes" id="UP000075418"/>
    </source>
</evidence>
<feature type="transmembrane region" description="Helical" evidence="2">
    <location>
        <begin position="133"/>
        <end position="153"/>
    </location>
</feature>
<feature type="transmembrane region" description="Helical" evidence="2">
    <location>
        <begin position="36"/>
        <end position="57"/>
    </location>
</feature>
<reference evidence="3 4" key="1">
    <citation type="submission" date="2016-02" db="EMBL/GenBank/DDBJ databases">
        <title>Draft genome sequence of hydrocarbon degrading Staphylococcus saprophyticus Strain CNV2, isolated from crude-oil contaminated soil from Noonmati Oil Refinery, Guwahati, Assam, India.</title>
        <authorList>
            <person name="Mukherjee A."/>
            <person name="Chettri B."/>
            <person name="Langpoklakpam J."/>
            <person name="Singh A.K."/>
            <person name="Chattopadhyay D.J."/>
        </authorList>
    </citation>
    <scope>NUCLEOTIDE SEQUENCE [LARGE SCALE GENOMIC DNA]</scope>
    <source>
        <strain evidence="3 4">CNV2</strain>
    </source>
</reference>
<sequence length="366" mass="41248">MNKYLIITAVYRFICGGLILAINWELANPKSTIDLALATILSFIPAIFIPFIIAIFFKKQNGSTLTKLAMLAIFFIVLSIALSYKNAILLIILNFILWTAFFLIETSLEYWFSEIVSDKDELFINKYSSISMTTNQVALMIGPLFLSLIVNYIDLTWLFLIYGVIYLLLCLAINNTKSIESHINNTDNTSSKNSVKIIHYLISMLMWPVLGSINFMLPIFTAYRNGAIHHVALLDSALGIGMAGIGILLSKYLNYKWIDVFIIISIVNTVLWYFADSLTIKLLLMLLFGFSFGGTRILFRKIIVTAYPSTDIKKIYSIGNALSLPILAISIFIGITNLNLVWLPSFILLLILLILLKATQKGHLRN</sequence>
<dbReference type="InterPro" id="IPR036259">
    <property type="entry name" value="MFS_trans_sf"/>
</dbReference>
<dbReference type="RefSeq" id="WP_061854021.1">
    <property type="nucleotide sequence ID" value="NZ_LUGM01000002.1"/>
</dbReference>
<dbReference type="Pfam" id="PF07690">
    <property type="entry name" value="MFS_1"/>
    <property type="match status" value="1"/>
</dbReference>
<dbReference type="AlphaFoldDB" id="A0A151A3N9"/>
<feature type="transmembrane region" description="Helical" evidence="2">
    <location>
        <begin position="64"/>
        <end position="82"/>
    </location>
</feature>
<feature type="transmembrane region" description="Helical" evidence="2">
    <location>
        <begin position="280"/>
        <end position="299"/>
    </location>
</feature>
<proteinExistence type="predicted"/>